<dbReference type="InterPro" id="IPR036188">
    <property type="entry name" value="FAD/NAD-bd_sf"/>
</dbReference>
<protein>
    <submittedName>
        <fullName evidence="3">Amine oxidase</fullName>
    </submittedName>
</protein>
<dbReference type="SUPFAM" id="SSF54373">
    <property type="entry name" value="FAD-linked reductases, C-terminal domain"/>
    <property type="match status" value="1"/>
</dbReference>
<dbReference type="Proteomes" id="UP000439903">
    <property type="component" value="Unassembled WGS sequence"/>
</dbReference>
<dbReference type="AlphaFoldDB" id="A0A8H3XB39"/>
<reference evidence="3 4" key="1">
    <citation type="journal article" date="2019" name="Environ. Microbiol.">
        <title>At the nexus of three kingdoms: the genome of the mycorrhizal fungus Gigaspora margarita provides insights into plant, endobacterial and fungal interactions.</title>
        <authorList>
            <person name="Venice F."/>
            <person name="Ghignone S."/>
            <person name="Salvioli di Fossalunga A."/>
            <person name="Amselem J."/>
            <person name="Novero M."/>
            <person name="Xianan X."/>
            <person name="Sedzielewska Toro K."/>
            <person name="Morin E."/>
            <person name="Lipzen A."/>
            <person name="Grigoriev I.V."/>
            <person name="Henrissat B."/>
            <person name="Martin F.M."/>
            <person name="Bonfante P."/>
        </authorList>
    </citation>
    <scope>NUCLEOTIDE SEQUENCE [LARGE SCALE GENOMIC DNA]</scope>
    <source>
        <strain evidence="3 4">BEG34</strain>
    </source>
</reference>
<evidence type="ECO:0000259" key="2">
    <source>
        <dbReference type="Pfam" id="PF01593"/>
    </source>
</evidence>
<feature type="domain" description="Amine oxidase" evidence="2">
    <location>
        <begin position="96"/>
        <end position="152"/>
    </location>
</feature>
<organism evidence="3 4">
    <name type="scientific">Gigaspora margarita</name>
    <dbReference type="NCBI Taxonomy" id="4874"/>
    <lineage>
        <taxon>Eukaryota</taxon>
        <taxon>Fungi</taxon>
        <taxon>Fungi incertae sedis</taxon>
        <taxon>Mucoromycota</taxon>
        <taxon>Glomeromycotina</taxon>
        <taxon>Glomeromycetes</taxon>
        <taxon>Diversisporales</taxon>
        <taxon>Gigasporaceae</taxon>
        <taxon>Gigaspora</taxon>
    </lineage>
</organism>
<dbReference type="OrthoDB" id="7777654at2759"/>
<dbReference type="InterPro" id="IPR002937">
    <property type="entry name" value="Amino_oxidase"/>
</dbReference>
<name>A0A8H3XB39_GIGMA</name>
<feature type="transmembrane region" description="Helical" evidence="1">
    <location>
        <begin position="6"/>
        <end position="24"/>
    </location>
</feature>
<keyword evidence="1" id="KW-0812">Transmembrane</keyword>
<dbReference type="Gene3D" id="3.50.50.60">
    <property type="entry name" value="FAD/NAD(P)-binding domain"/>
    <property type="match status" value="1"/>
</dbReference>
<dbReference type="PANTHER" id="PTHR10742:SF342">
    <property type="entry name" value="AMINE OXIDASE"/>
    <property type="match status" value="1"/>
</dbReference>
<dbReference type="EMBL" id="WTPW01001515">
    <property type="protein sequence ID" value="KAF0430900.1"/>
    <property type="molecule type" value="Genomic_DNA"/>
</dbReference>
<proteinExistence type="predicted"/>
<keyword evidence="1" id="KW-0472">Membrane</keyword>
<feature type="domain" description="Amine oxidase" evidence="2">
    <location>
        <begin position="329"/>
        <end position="600"/>
    </location>
</feature>
<evidence type="ECO:0000256" key="1">
    <source>
        <dbReference type="SAM" id="Phobius"/>
    </source>
</evidence>
<comment type="caution">
    <text evidence="3">The sequence shown here is derived from an EMBL/GenBank/DDBJ whole genome shotgun (WGS) entry which is preliminary data.</text>
</comment>
<dbReference type="Gene3D" id="3.90.660.10">
    <property type="match status" value="1"/>
</dbReference>
<dbReference type="Pfam" id="PF01593">
    <property type="entry name" value="Amino_oxidase"/>
    <property type="match status" value="2"/>
</dbReference>
<dbReference type="Gene3D" id="1.20.1440.240">
    <property type="match status" value="1"/>
</dbReference>
<sequence>MIHKFNFVFIITLVITLVLISTFAQMDRAIERHRAVRLARQRRAPDSNGDKRSAFLKDYYFYDVYHKRSHDENIKANPRSTQIEKNPKICIVGAGLAGLFSALLLKEAGINDITILEYQDRVGGRIHTHYFTDNPNDEKRLYGELGAMRLPYIKGRPDLSPHQLVFDTVEYLNEYNKKDDPNRVIKLIPFIFSNPNALYYFNNKKASSGEIMTSNYSKSIGVKQLGLPDTIPDNYLILWDDAVKPFYDELDKNFTNGLINLKRYDHHTTYSYLKEAYLPKVLPSKKPADYDEIISAIEVQEFGTGDFRHYGFVPTVLELYTFSDPNYNISWSTIDKGMQRFPNAYLPMIKKENINLKYNSEVYKLEKTNNSNIKVFWKNNRKSVSETFDRVIVTVPLGVVRHWDLPLTLSYKKRNAIREIDYEFAGKIFLQFKSRFWEKPPSESGANPTTSNIGIIGGATFTDLPIRTIAYPSYYKGTSADKPGILLVSYTWCNDAKKYAQFNEEERFELALKDLATIHGDIAYKEWVPGKKNNKAHYWPNDRTTGGAYSYFGVGQLESLVGAMIRPEECIHWCGEHTDIHNSWTVGALNSAVRVVKEILLENLMSDKWLKLKNTRLLNHWNGNLEVFEDY</sequence>
<keyword evidence="4" id="KW-1185">Reference proteome</keyword>
<dbReference type="PANTHER" id="PTHR10742">
    <property type="entry name" value="FLAVIN MONOAMINE OXIDASE"/>
    <property type="match status" value="1"/>
</dbReference>
<dbReference type="GO" id="GO:0009063">
    <property type="term" value="P:amino acid catabolic process"/>
    <property type="evidence" value="ECO:0007669"/>
    <property type="project" value="TreeGrafter"/>
</dbReference>
<evidence type="ECO:0000313" key="4">
    <source>
        <dbReference type="Proteomes" id="UP000439903"/>
    </source>
</evidence>
<dbReference type="InterPro" id="IPR050281">
    <property type="entry name" value="Flavin_monoamine_oxidase"/>
</dbReference>
<gene>
    <name evidence="3" type="ORF">F8M41_005469</name>
</gene>
<dbReference type="GO" id="GO:0001716">
    <property type="term" value="F:L-amino-acid oxidase activity"/>
    <property type="evidence" value="ECO:0007669"/>
    <property type="project" value="TreeGrafter"/>
</dbReference>
<evidence type="ECO:0000313" key="3">
    <source>
        <dbReference type="EMBL" id="KAF0430900.1"/>
    </source>
</evidence>
<accession>A0A8H3XB39</accession>
<dbReference type="SUPFAM" id="SSF51905">
    <property type="entry name" value="FAD/NAD(P)-binding domain"/>
    <property type="match status" value="1"/>
</dbReference>
<keyword evidence="1" id="KW-1133">Transmembrane helix</keyword>